<dbReference type="Proteomes" id="UP000326437">
    <property type="component" value="Unassembled WGS sequence"/>
</dbReference>
<name>A0A5E6ZYA6_PSEFL</name>
<dbReference type="EMBL" id="CABVHO010000153">
    <property type="protein sequence ID" value="VVN69644.1"/>
    <property type="molecule type" value="Genomic_DNA"/>
</dbReference>
<dbReference type="AlphaFoldDB" id="A0A5E6ZYA6"/>
<proteinExistence type="predicted"/>
<sequence length="97" mass="10413">MGTAAQWSLIEHDRPGMGQRFVVGVEERHGAHILLFQRFGGDTGQQCGVVAPHGGGDQGGELFGDHFPALQQLRLQFGLLQPGEIAAEHACHQTDGQ</sequence>
<evidence type="ECO:0000313" key="2">
    <source>
        <dbReference type="EMBL" id="VVN69695.1"/>
    </source>
</evidence>
<evidence type="ECO:0000313" key="3">
    <source>
        <dbReference type="Proteomes" id="UP000326437"/>
    </source>
</evidence>
<reference evidence="1 3" key="1">
    <citation type="submission" date="2019-09" db="EMBL/GenBank/DDBJ databases">
        <authorList>
            <person name="Chandra G."/>
            <person name="Truman W A."/>
        </authorList>
    </citation>
    <scope>NUCLEOTIDE SEQUENCE [LARGE SCALE GENOMIC DNA]</scope>
    <source>
        <strain evidence="1">PS685</strain>
    </source>
</reference>
<evidence type="ECO:0000313" key="1">
    <source>
        <dbReference type="EMBL" id="VVN69644.1"/>
    </source>
</evidence>
<accession>A0A5E6ZYA6</accession>
<organism evidence="1 3">
    <name type="scientific">Pseudomonas fluorescens</name>
    <dbReference type="NCBI Taxonomy" id="294"/>
    <lineage>
        <taxon>Bacteria</taxon>
        <taxon>Pseudomonadati</taxon>
        <taxon>Pseudomonadota</taxon>
        <taxon>Gammaproteobacteria</taxon>
        <taxon>Pseudomonadales</taxon>
        <taxon>Pseudomonadaceae</taxon>
        <taxon>Pseudomonas</taxon>
    </lineage>
</organism>
<gene>
    <name evidence="1" type="ORF">PS685_04955</name>
    <name evidence="2" type="ORF">PS685_04958</name>
</gene>
<protein>
    <submittedName>
        <fullName evidence="1">Uncharacterized protein</fullName>
    </submittedName>
</protein>
<dbReference type="EMBL" id="CABVHO010000154">
    <property type="protein sequence ID" value="VVN69695.1"/>
    <property type="molecule type" value="Genomic_DNA"/>
</dbReference>